<keyword evidence="4" id="KW-1185">Reference proteome</keyword>
<dbReference type="Pfam" id="PF13302">
    <property type="entry name" value="Acetyltransf_3"/>
    <property type="match status" value="1"/>
</dbReference>
<evidence type="ECO:0000259" key="1">
    <source>
        <dbReference type="PROSITE" id="PS51186"/>
    </source>
</evidence>
<dbReference type="InterPro" id="IPR051908">
    <property type="entry name" value="Ribosomal_N-acetyltransferase"/>
</dbReference>
<dbReference type="CDD" id="cd04301">
    <property type="entry name" value="NAT_SF"/>
    <property type="match status" value="1"/>
</dbReference>
<sequence>MEPVTLRTDRLLLRPLGPEDAKALHAACQDPAIRRWTTVPDPYLPEHATSFVAEVAPGGWRENTAYNLGVFDQDGTLVGTVGLVTLALNERRAEVGYWTAPEQRGRGYTVEAVRALAHWTFTALGVERLEWYAEVGNEASRAVALKAGFTMEGVLRSRLAHRGTRRDAWGAALLPADLGLPTATPYLPAGGSSDKPSS</sequence>
<dbReference type="AlphaFoldDB" id="A0A5P0YUX4"/>
<accession>A0A5P0YUX4</accession>
<dbReference type="Proteomes" id="UP000320857">
    <property type="component" value="Unassembled WGS sequence"/>
</dbReference>
<feature type="domain" description="N-acetyltransferase" evidence="1">
    <location>
        <begin position="11"/>
        <end position="175"/>
    </location>
</feature>
<comment type="caution">
    <text evidence="3">The sequence shown here is derived from an EMBL/GenBank/DDBJ whole genome shotgun (WGS) entry which is preliminary data.</text>
</comment>
<protein>
    <submittedName>
        <fullName evidence="3">GNAT family N-acetyltransferase</fullName>
    </submittedName>
</protein>
<dbReference type="EMBL" id="VJYK02000082">
    <property type="protein sequence ID" value="MQS02279.1"/>
    <property type="molecule type" value="Genomic_DNA"/>
</dbReference>
<dbReference type="InterPro" id="IPR000182">
    <property type="entry name" value="GNAT_dom"/>
</dbReference>
<dbReference type="PANTHER" id="PTHR43441:SF10">
    <property type="entry name" value="ACETYLTRANSFERASE"/>
    <property type="match status" value="1"/>
</dbReference>
<dbReference type="Gene3D" id="3.40.630.30">
    <property type="match status" value="1"/>
</dbReference>
<dbReference type="GO" id="GO:1990189">
    <property type="term" value="F:protein N-terminal-serine acetyltransferase activity"/>
    <property type="evidence" value="ECO:0007669"/>
    <property type="project" value="TreeGrafter"/>
</dbReference>
<dbReference type="Proteomes" id="UP000517765">
    <property type="component" value="Unassembled WGS sequence"/>
</dbReference>
<keyword evidence="3" id="KW-0808">Transferase</keyword>
<proteinExistence type="predicted"/>
<evidence type="ECO:0000313" key="2">
    <source>
        <dbReference type="EMBL" id="MBB1260536.1"/>
    </source>
</evidence>
<organism evidence="3 4">
    <name type="scientific">Streptomyces alkaliterrae</name>
    <dbReference type="NCBI Taxonomy" id="2213162"/>
    <lineage>
        <taxon>Bacteria</taxon>
        <taxon>Bacillati</taxon>
        <taxon>Actinomycetota</taxon>
        <taxon>Actinomycetes</taxon>
        <taxon>Kitasatosporales</taxon>
        <taxon>Streptomycetaceae</taxon>
        <taxon>Streptomyces</taxon>
    </lineage>
</organism>
<evidence type="ECO:0000313" key="4">
    <source>
        <dbReference type="Proteomes" id="UP000320857"/>
    </source>
</evidence>
<dbReference type="RefSeq" id="WP_143647740.1">
    <property type="nucleotide sequence ID" value="NZ_JABJXA010000103.1"/>
</dbReference>
<dbReference type="SUPFAM" id="SSF55729">
    <property type="entry name" value="Acyl-CoA N-acyltransferases (Nat)"/>
    <property type="match status" value="1"/>
</dbReference>
<dbReference type="GO" id="GO:0005737">
    <property type="term" value="C:cytoplasm"/>
    <property type="evidence" value="ECO:0007669"/>
    <property type="project" value="TreeGrafter"/>
</dbReference>
<evidence type="ECO:0000313" key="3">
    <source>
        <dbReference type="EMBL" id="MQS02279.1"/>
    </source>
</evidence>
<reference evidence="3 4" key="1">
    <citation type="submission" date="2019-10" db="EMBL/GenBank/DDBJ databases">
        <title>Streptomyces sp. nov., a novel actinobacterium isolated from alkaline environment.</title>
        <authorList>
            <person name="Golinska P."/>
        </authorList>
    </citation>
    <scope>NUCLEOTIDE SEQUENCE [LARGE SCALE GENOMIC DNA]</scope>
    <source>
        <strain evidence="3 4">OF1</strain>
    </source>
</reference>
<dbReference type="EMBL" id="JABJXA010000103">
    <property type="protein sequence ID" value="MBB1260536.1"/>
    <property type="molecule type" value="Genomic_DNA"/>
</dbReference>
<name>A0A5P0YUX4_9ACTN</name>
<gene>
    <name evidence="3" type="ORF">FNX44_010400</name>
    <name evidence="2" type="ORF">H3147_17110</name>
</gene>
<dbReference type="PROSITE" id="PS51186">
    <property type="entry name" value="GNAT"/>
    <property type="match status" value="1"/>
</dbReference>
<dbReference type="InterPro" id="IPR016181">
    <property type="entry name" value="Acyl_CoA_acyltransferase"/>
</dbReference>
<dbReference type="PANTHER" id="PTHR43441">
    <property type="entry name" value="RIBOSOMAL-PROTEIN-SERINE ACETYLTRANSFERASE"/>
    <property type="match status" value="1"/>
</dbReference>
<evidence type="ECO:0000313" key="5">
    <source>
        <dbReference type="Proteomes" id="UP000517765"/>
    </source>
</evidence>
<dbReference type="OrthoDB" id="9795188at2"/>
<reference evidence="5" key="2">
    <citation type="submission" date="2020-05" db="EMBL/GenBank/DDBJ databases">
        <title>Classification of alakaliphilic streptomycetes isolated from an alkaline soil next to Lonar Crater, India and a proposal for the recognition of Streptomyces alkaliterrae sp. nov.</title>
        <authorList>
            <person name="Golinska P."/>
        </authorList>
    </citation>
    <scope>NUCLEOTIDE SEQUENCE [LARGE SCALE GENOMIC DNA]</scope>
    <source>
        <strain evidence="5">OF8</strain>
    </source>
</reference>
<dbReference type="GO" id="GO:0008999">
    <property type="term" value="F:protein-N-terminal-alanine acetyltransferase activity"/>
    <property type="evidence" value="ECO:0007669"/>
    <property type="project" value="TreeGrafter"/>
</dbReference>
<reference evidence="2" key="3">
    <citation type="journal article" name="Syst. Appl. Microbiol.">
        <title>Streptomyces alkaliterrae sp. nov., isolated from an alkaline soil, and emended descriptions of Streptomyces alkaliphilus, Streptomyces calidiresistens and Streptomyces durbertensis.</title>
        <authorList>
            <person name="Swiecimska M."/>
            <person name="Golinska P."/>
            <person name="Nouioui I."/>
            <person name="Wypij M."/>
            <person name="Rai M."/>
            <person name="Sangal V."/>
            <person name="Goodfellow M."/>
        </authorList>
    </citation>
    <scope>NUCLEOTIDE SEQUENCE</scope>
    <source>
        <strain evidence="2">OF8</strain>
    </source>
</reference>